<dbReference type="Proteomes" id="UP000784294">
    <property type="component" value="Unassembled WGS sequence"/>
</dbReference>
<feature type="region of interest" description="Disordered" evidence="1">
    <location>
        <begin position="54"/>
        <end position="73"/>
    </location>
</feature>
<evidence type="ECO:0000313" key="2">
    <source>
        <dbReference type="EMBL" id="VEL41198.1"/>
    </source>
</evidence>
<keyword evidence="3" id="KW-1185">Reference proteome</keyword>
<organism evidence="2 3">
    <name type="scientific">Protopolystoma xenopodis</name>
    <dbReference type="NCBI Taxonomy" id="117903"/>
    <lineage>
        <taxon>Eukaryota</taxon>
        <taxon>Metazoa</taxon>
        <taxon>Spiralia</taxon>
        <taxon>Lophotrochozoa</taxon>
        <taxon>Platyhelminthes</taxon>
        <taxon>Monogenea</taxon>
        <taxon>Polyopisthocotylea</taxon>
        <taxon>Polystomatidea</taxon>
        <taxon>Polystomatidae</taxon>
        <taxon>Protopolystoma</taxon>
    </lineage>
</organism>
<proteinExistence type="predicted"/>
<reference evidence="2" key="1">
    <citation type="submission" date="2018-11" db="EMBL/GenBank/DDBJ databases">
        <authorList>
            <consortium name="Pathogen Informatics"/>
        </authorList>
    </citation>
    <scope>NUCLEOTIDE SEQUENCE</scope>
</reference>
<accession>A0A3S5AZ21</accession>
<comment type="caution">
    <text evidence="2">The sequence shown here is derived from an EMBL/GenBank/DDBJ whole genome shotgun (WGS) entry which is preliminary data.</text>
</comment>
<evidence type="ECO:0000256" key="1">
    <source>
        <dbReference type="SAM" id="MobiDB-lite"/>
    </source>
</evidence>
<dbReference type="EMBL" id="CAAALY010268343">
    <property type="protein sequence ID" value="VEL41198.1"/>
    <property type="molecule type" value="Genomic_DNA"/>
</dbReference>
<protein>
    <submittedName>
        <fullName evidence="2">Uncharacterized protein</fullName>
    </submittedName>
</protein>
<sequence>MVGMMGDLDESSLAPSNDLTTLLTMNTNQEPLGSTNGTTLEQLSKDHLSPLELEFSGTDDDADDGVVMTSEDGGVDETYADFNQASEITLKVSGLEGPIQLTAPLEERLNGTSSTLQNSVRDQYMYKIPPPELES</sequence>
<gene>
    <name evidence="2" type="ORF">PXEA_LOCUS34638</name>
</gene>
<feature type="region of interest" description="Disordered" evidence="1">
    <location>
        <begin position="110"/>
        <end position="135"/>
    </location>
</feature>
<feature type="compositionally biased region" description="Polar residues" evidence="1">
    <location>
        <begin position="110"/>
        <end position="121"/>
    </location>
</feature>
<name>A0A3S5AZ21_9PLAT</name>
<dbReference type="AlphaFoldDB" id="A0A3S5AZ21"/>
<evidence type="ECO:0000313" key="3">
    <source>
        <dbReference type="Proteomes" id="UP000784294"/>
    </source>
</evidence>